<keyword evidence="20" id="KW-1185">Reference proteome</keyword>
<dbReference type="InterPro" id="IPR000408">
    <property type="entry name" value="Reg_chr_condens"/>
</dbReference>
<evidence type="ECO:0000256" key="16">
    <source>
        <dbReference type="PROSITE-ProRule" id="PRU10141"/>
    </source>
</evidence>
<evidence type="ECO:0000256" key="15">
    <source>
        <dbReference type="PROSITE-ProRule" id="PRU00235"/>
    </source>
</evidence>
<dbReference type="InterPro" id="IPR008271">
    <property type="entry name" value="Ser/Thr_kinase_AS"/>
</dbReference>
<reference evidence="19" key="1">
    <citation type="submission" date="2020-11" db="EMBL/GenBank/DDBJ databases">
        <authorList>
            <person name="Tran Van P."/>
        </authorList>
    </citation>
    <scope>NUCLEOTIDE SEQUENCE</scope>
</reference>
<feature type="non-terminal residue" evidence="19">
    <location>
        <position position="937"/>
    </location>
</feature>
<feature type="binding site" evidence="16">
    <location>
        <position position="104"/>
    </location>
    <ligand>
        <name>ATP</name>
        <dbReference type="ChEBI" id="CHEBI:30616"/>
    </ligand>
</feature>
<evidence type="ECO:0000256" key="4">
    <source>
        <dbReference type="ARBA" id="ARBA00012513"/>
    </source>
</evidence>
<evidence type="ECO:0000256" key="5">
    <source>
        <dbReference type="ARBA" id="ARBA00022490"/>
    </source>
</evidence>
<feature type="repeat" description="RCC1" evidence="15">
    <location>
        <begin position="627"/>
        <end position="678"/>
    </location>
</feature>
<dbReference type="GO" id="GO:0046872">
    <property type="term" value="F:metal ion binding"/>
    <property type="evidence" value="ECO:0007669"/>
    <property type="project" value="UniProtKB-KW"/>
</dbReference>
<keyword evidence="11 16" id="KW-0547">Nucleotide-binding</keyword>
<dbReference type="PANTHER" id="PTHR44535">
    <property type="entry name" value="PROTEIN CBG16200"/>
    <property type="match status" value="1"/>
</dbReference>
<comment type="cofactor">
    <cofactor evidence="1">
        <name>Mg(2+)</name>
        <dbReference type="ChEBI" id="CHEBI:18420"/>
    </cofactor>
</comment>
<feature type="repeat" description="RCC1" evidence="15">
    <location>
        <begin position="410"/>
        <end position="462"/>
    </location>
</feature>
<dbReference type="SMART" id="SM00220">
    <property type="entry name" value="S_TKc"/>
    <property type="match status" value="1"/>
</dbReference>
<evidence type="ECO:0000256" key="1">
    <source>
        <dbReference type="ARBA" id="ARBA00001946"/>
    </source>
</evidence>
<evidence type="ECO:0000256" key="2">
    <source>
        <dbReference type="ARBA" id="ARBA00004496"/>
    </source>
</evidence>
<dbReference type="AlphaFoldDB" id="A0A7R9QCE5"/>
<evidence type="ECO:0000313" key="19">
    <source>
        <dbReference type="EMBL" id="CAD7639525.1"/>
    </source>
</evidence>
<gene>
    <name evidence="19" type="ORF">ONB1V03_LOCUS2029</name>
</gene>
<dbReference type="Pfam" id="PF00069">
    <property type="entry name" value="Pkinase"/>
    <property type="match status" value="1"/>
</dbReference>
<dbReference type="FunFam" id="3.30.200.20:FF:000097">
    <property type="entry name" value="Probable serine/threonine-protein kinase nek1"/>
    <property type="match status" value="1"/>
</dbReference>
<keyword evidence="5" id="KW-0963">Cytoplasm</keyword>
<evidence type="ECO:0000256" key="17">
    <source>
        <dbReference type="SAM" id="Coils"/>
    </source>
</evidence>
<evidence type="ECO:0000256" key="11">
    <source>
        <dbReference type="ARBA" id="ARBA00022741"/>
    </source>
</evidence>
<keyword evidence="10" id="KW-0677">Repeat</keyword>
<accession>A0A7R9QCE5</accession>
<evidence type="ECO:0000256" key="14">
    <source>
        <dbReference type="ARBA" id="ARBA00022842"/>
    </source>
</evidence>
<dbReference type="SUPFAM" id="SSF56112">
    <property type="entry name" value="Protein kinase-like (PK-like)"/>
    <property type="match status" value="1"/>
</dbReference>
<feature type="repeat" description="RCC1" evidence="15">
    <location>
        <begin position="463"/>
        <end position="514"/>
    </location>
</feature>
<dbReference type="GO" id="GO:0005737">
    <property type="term" value="C:cytoplasm"/>
    <property type="evidence" value="ECO:0007669"/>
    <property type="project" value="UniProtKB-SubCell"/>
</dbReference>
<dbReference type="PANTHER" id="PTHR44535:SF5">
    <property type="entry name" value="PROTEIN KINASE DOMAIN-CONTAINING PROTEIN"/>
    <property type="match status" value="1"/>
</dbReference>
<dbReference type="PROSITE" id="PS50011">
    <property type="entry name" value="PROTEIN_KINASE_DOM"/>
    <property type="match status" value="1"/>
</dbReference>
<evidence type="ECO:0000256" key="3">
    <source>
        <dbReference type="ARBA" id="ARBA00010886"/>
    </source>
</evidence>
<protein>
    <recommendedName>
        <fullName evidence="4">non-specific serine/threonine protein kinase</fullName>
        <ecNumber evidence="4">2.7.11.1</ecNumber>
    </recommendedName>
</protein>
<dbReference type="FunFam" id="1.10.510.10:FF:000262">
    <property type="entry name" value="Serine/threonine-protein kinase Nek8"/>
    <property type="match status" value="1"/>
</dbReference>
<evidence type="ECO:0000313" key="20">
    <source>
        <dbReference type="Proteomes" id="UP000728032"/>
    </source>
</evidence>
<keyword evidence="17" id="KW-0175">Coiled coil</keyword>
<evidence type="ECO:0000256" key="10">
    <source>
        <dbReference type="ARBA" id="ARBA00022737"/>
    </source>
</evidence>
<sequence>LRFADTSVSIENLRQERLKSRQNFLKQLNWDNYERIRVVGKGLRFADTSVSIENLRQERLKSRQNFLKQLNWDNYERIRVVGKGAFGTAVLYRKKPDGLLVVLKEINMNDLTAAERQLAINEVKVLSILDNQNIVSYYDSFESNGNLYIEMEYADAGTLAEFLSQLSAPLQEYEILLIFRQIVCAISYLHENNILHRDIKTDNIFLNKEGYIKVGDFGISKMLTTKREAESVVGTPYYISPEICEGKNYNQKVDIWALGCVLYEMACLHKTFEGSNLPVLINKIVKGQFAPVKRNYSTEFRTLINELLHRNADLRPTAQEVMDSLVRLLNKQQLDRIQLWSQYQEMPTSIMTSGILIQNSSSLRYPRSAVYEVQISEPHIKLSPIKLPQKIRIKELSKSSTHYLALSYNSVVYSWGIGNKGQLGLGESVVSTREPTRIESISNRTIVRICASDGFSLFVSKNGLVMTCGDHQSGCLGRIDAFPSFTPKLVDSLLSADVSCVSCGPNHVSVVTGDGKAYSWGSNIDGRLGIDSRVTNVDIPTSVAFPEGVVIKNVFCGHDSTAFIDELGFVWICGNNCFNKLGLNEKIQFRTIKVNNKWIATKLKWIKQRVHSVSLGVHHSAFVVEGERVITCGVNSDGQLGLGHVRPKHKPHFVRQLSEQSIIRVQTGSAFTVASNCENVIYFWGARPLNSNATNVKQSSNDVRPKHKPHFVRQLSEQSIIRVQTGSAFTVASNCENVIYFWGARPLNSNATNGECNQSLMNVVESVGPDHPIVQIRDPQIIIDNLSDLSLLSSTNKAIILKPQPIVSLYASPVHLHQGDVVGLANLYVFAVAEEENSMIRASNASNYNTDTNLSQNIPEWIRIEMEANTSAIGLHSTVDSMPIVSEELRDELQQKDNTISTLQSLNTELDEQNTRFARREQELNKKFSLCKQCAIM</sequence>
<evidence type="ECO:0000256" key="13">
    <source>
        <dbReference type="ARBA" id="ARBA00022840"/>
    </source>
</evidence>
<comment type="similarity">
    <text evidence="3">Belongs to the protein kinase superfamily. NEK Ser/Thr protein kinase family. NIMA subfamily.</text>
</comment>
<keyword evidence="7" id="KW-0597">Phosphoprotein</keyword>
<dbReference type="InterPro" id="IPR000719">
    <property type="entry name" value="Prot_kinase_dom"/>
</dbReference>
<keyword evidence="8" id="KW-0808">Transferase</keyword>
<evidence type="ECO:0000256" key="12">
    <source>
        <dbReference type="ARBA" id="ARBA00022777"/>
    </source>
</evidence>
<dbReference type="Proteomes" id="UP000728032">
    <property type="component" value="Unassembled WGS sequence"/>
</dbReference>
<dbReference type="InterPro" id="IPR009091">
    <property type="entry name" value="RCC1/BLIP-II"/>
</dbReference>
<feature type="repeat" description="RCC1" evidence="15">
    <location>
        <begin position="515"/>
        <end position="567"/>
    </location>
</feature>
<evidence type="ECO:0000256" key="7">
    <source>
        <dbReference type="ARBA" id="ARBA00022553"/>
    </source>
</evidence>
<dbReference type="PROSITE" id="PS00107">
    <property type="entry name" value="PROTEIN_KINASE_ATP"/>
    <property type="match status" value="1"/>
</dbReference>
<evidence type="ECO:0000259" key="18">
    <source>
        <dbReference type="PROSITE" id="PS50011"/>
    </source>
</evidence>
<dbReference type="Gene3D" id="1.10.510.10">
    <property type="entry name" value="Transferase(Phosphotransferase) domain 1"/>
    <property type="match status" value="1"/>
</dbReference>
<comment type="subcellular location">
    <subcellularLocation>
        <location evidence="2">Cytoplasm</location>
    </subcellularLocation>
</comment>
<feature type="domain" description="Protein kinase" evidence="18">
    <location>
        <begin position="75"/>
        <end position="329"/>
    </location>
</feature>
<evidence type="ECO:0000256" key="8">
    <source>
        <dbReference type="ARBA" id="ARBA00022679"/>
    </source>
</evidence>
<dbReference type="EMBL" id="CAJPVJ010000433">
    <property type="protein sequence ID" value="CAG2162436.1"/>
    <property type="molecule type" value="Genomic_DNA"/>
</dbReference>
<dbReference type="EMBL" id="OC915258">
    <property type="protein sequence ID" value="CAD7639525.1"/>
    <property type="molecule type" value="Genomic_DNA"/>
</dbReference>
<dbReference type="InterPro" id="IPR011009">
    <property type="entry name" value="Kinase-like_dom_sf"/>
</dbReference>
<name>A0A7R9QCE5_9ACAR</name>
<feature type="coiled-coil region" evidence="17">
    <location>
        <begin position="886"/>
        <end position="923"/>
    </location>
</feature>
<organism evidence="19">
    <name type="scientific">Oppiella nova</name>
    <dbReference type="NCBI Taxonomy" id="334625"/>
    <lineage>
        <taxon>Eukaryota</taxon>
        <taxon>Metazoa</taxon>
        <taxon>Ecdysozoa</taxon>
        <taxon>Arthropoda</taxon>
        <taxon>Chelicerata</taxon>
        <taxon>Arachnida</taxon>
        <taxon>Acari</taxon>
        <taxon>Acariformes</taxon>
        <taxon>Sarcoptiformes</taxon>
        <taxon>Oribatida</taxon>
        <taxon>Brachypylina</taxon>
        <taxon>Oppioidea</taxon>
        <taxon>Oppiidae</taxon>
        <taxon>Oppiella</taxon>
    </lineage>
</organism>
<dbReference type="Gene3D" id="3.30.200.20">
    <property type="entry name" value="Phosphorylase Kinase, domain 1"/>
    <property type="match status" value="1"/>
</dbReference>
<dbReference type="GO" id="GO:0005524">
    <property type="term" value="F:ATP binding"/>
    <property type="evidence" value="ECO:0007669"/>
    <property type="project" value="UniProtKB-UniRule"/>
</dbReference>
<dbReference type="InterPro" id="IPR017441">
    <property type="entry name" value="Protein_kinase_ATP_BS"/>
</dbReference>
<keyword evidence="9" id="KW-0479">Metal-binding</keyword>
<feature type="non-terminal residue" evidence="19">
    <location>
        <position position="1"/>
    </location>
</feature>
<keyword evidence="12" id="KW-0418">Kinase</keyword>
<dbReference type="Gene3D" id="2.130.10.30">
    <property type="entry name" value="Regulator of chromosome condensation 1/beta-lactamase-inhibitor protein II"/>
    <property type="match status" value="2"/>
</dbReference>
<keyword evidence="14" id="KW-0460">Magnesium</keyword>
<dbReference type="SUPFAM" id="SSF50985">
    <property type="entry name" value="RCC1/BLIP-II"/>
    <property type="match status" value="2"/>
</dbReference>
<dbReference type="CDD" id="cd08215">
    <property type="entry name" value="STKc_Nek"/>
    <property type="match status" value="1"/>
</dbReference>
<keyword evidence="6" id="KW-0723">Serine/threonine-protein kinase</keyword>
<dbReference type="Pfam" id="PF25390">
    <property type="entry name" value="WD40_RLD"/>
    <property type="match status" value="1"/>
</dbReference>
<keyword evidence="13 16" id="KW-0067">ATP-binding</keyword>
<dbReference type="OrthoDB" id="248923at2759"/>
<dbReference type="PRINTS" id="PR00633">
    <property type="entry name" value="RCCNDNSATION"/>
</dbReference>
<dbReference type="PROSITE" id="PS50012">
    <property type="entry name" value="RCC1_3"/>
    <property type="match status" value="4"/>
</dbReference>
<evidence type="ECO:0000256" key="9">
    <source>
        <dbReference type="ARBA" id="ARBA00022723"/>
    </source>
</evidence>
<proteinExistence type="inferred from homology"/>
<evidence type="ECO:0000256" key="6">
    <source>
        <dbReference type="ARBA" id="ARBA00022527"/>
    </source>
</evidence>
<dbReference type="InterPro" id="IPR051997">
    <property type="entry name" value="STK_NEK"/>
</dbReference>
<dbReference type="EC" id="2.7.11.1" evidence="4"/>
<dbReference type="GO" id="GO:0004674">
    <property type="term" value="F:protein serine/threonine kinase activity"/>
    <property type="evidence" value="ECO:0007669"/>
    <property type="project" value="UniProtKB-KW"/>
</dbReference>
<dbReference type="PROSITE" id="PS00108">
    <property type="entry name" value="PROTEIN_KINASE_ST"/>
    <property type="match status" value="1"/>
</dbReference>
<dbReference type="InterPro" id="IPR058923">
    <property type="entry name" value="RCC1-like_dom"/>
</dbReference>